<dbReference type="Proteomes" id="UP001279012">
    <property type="component" value="Unassembled WGS sequence"/>
</dbReference>
<dbReference type="Pfam" id="PF15428">
    <property type="entry name" value="Imm26"/>
    <property type="match status" value="1"/>
</dbReference>
<evidence type="ECO:0000313" key="3">
    <source>
        <dbReference type="Proteomes" id="UP001279012"/>
    </source>
</evidence>
<dbReference type="RefSeq" id="WP_015366124.1">
    <property type="nucleotide sequence ID" value="NZ_BGNU01000008.1"/>
</dbReference>
<dbReference type="EMBL" id="JAWZZT010000027">
    <property type="protein sequence ID" value="MDX7017294.1"/>
    <property type="molecule type" value="Genomic_DNA"/>
</dbReference>
<protein>
    <submittedName>
        <fullName evidence="1">Immunity 26/phosphotriesterase HocA family protein</fullName>
    </submittedName>
</protein>
<reference evidence="2" key="1">
    <citation type="journal article" date="2023" name="J. Hosp. Infect.">
        <title>Cross-contamination of carbapenem-resistant Gram-negative bacteria between patients and hospital environment in the first year of a newly built surgical ward.</title>
        <authorList>
            <person name="Boutin S."/>
            <person name="Scherrer M."/>
            <person name="Spath I."/>
            <person name="Kocer K."/>
            <person name="Heeg K."/>
            <person name="Nurjadi D."/>
        </authorList>
    </citation>
    <scope>NUCLEOTIDE SEQUENCE</scope>
    <source>
        <strain evidence="2">KE10384</strain>
    </source>
</reference>
<proteinExistence type="predicted"/>
<gene>
    <name evidence="2" type="ORF">PZT46_00585</name>
    <name evidence="1" type="ORF">SJ059_22870</name>
</gene>
<evidence type="ECO:0000313" key="2">
    <source>
        <dbReference type="EMBL" id="MEA8797757.1"/>
    </source>
</evidence>
<dbReference type="AlphaFoldDB" id="A0AAW9E7X2"/>
<reference evidence="1" key="2">
    <citation type="submission" date="2023-11" db="EMBL/GenBank/DDBJ databases">
        <title>Detection of rare carbapenemases in Enterobacterales - comparison of two colorimetric and two CIM-based carbapenemase assays.</title>
        <authorList>
            <person name="Schaffarczyk L."/>
            <person name="Noster J."/>
            <person name="Stelzer Y."/>
            <person name="Sattler J."/>
            <person name="Gatermann S."/>
            <person name="Hamprecht A."/>
        </authorList>
    </citation>
    <scope>NUCLEOTIDE SEQUENCE</scope>
    <source>
        <strain evidence="1">CIM-Cont-037</strain>
    </source>
</reference>
<dbReference type="InterPro" id="IPR029278">
    <property type="entry name" value="Imm26"/>
</dbReference>
<name>A0AAW9E7X2_KLEAE</name>
<dbReference type="EMBL" id="JARELW010000001">
    <property type="protein sequence ID" value="MEA8797757.1"/>
    <property type="molecule type" value="Genomic_DNA"/>
</dbReference>
<accession>A0AAW9E7X2</accession>
<comment type="caution">
    <text evidence="1">The sequence shown here is derived from an EMBL/GenBank/DDBJ whole genome shotgun (WGS) entry which is preliminary data.</text>
</comment>
<organism evidence="1 3">
    <name type="scientific">Klebsiella aerogenes</name>
    <name type="common">Enterobacter aerogenes</name>
    <dbReference type="NCBI Taxonomy" id="548"/>
    <lineage>
        <taxon>Bacteria</taxon>
        <taxon>Pseudomonadati</taxon>
        <taxon>Pseudomonadota</taxon>
        <taxon>Gammaproteobacteria</taxon>
        <taxon>Enterobacterales</taxon>
        <taxon>Enterobacteriaceae</taxon>
        <taxon>Klebsiella/Raoultella group</taxon>
        <taxon>Klebsiella</taxon>
    </lineage>
</organism>
<sequence length="160" mass="18602">MSNFKFWGWDKKPRTMLRFVKPGDIFCLKFDESNYYFGRVISKIITGHVVEIFDFVSTTPELTEEDISKRIIPPIVIDTYTLFDTKKEKGSDWRIIGHQNDYVPENVDDVYFVYGVGDSCKKVDVFDNEYNISEKDADSYPRLTPHGDHQVKSLLKTGGR</sequence>
<dbReference type="Proteomes" id="UP001303386">
    <property type="component" value="Unassembled WGS sequence"/>
</dbReference>
<evidence type="ECO:0000313" key="1">
    <source>
        <dbReference type="EMBL" id="MDX7017294.1"/>
    </source>
</evidence>